<proteinExistence type="predicted"/>
<gene>
    <name evidence="1" type="ORF">CUD01_18370</name>
</gene>
<name>A0A4Y3KBK6_CELUD</name>
<keyword evidence="2" id="KW-1185">Reference proteome</keyword>
<dbReference type="Pfam" id="PF21848">
    <property type="entry name" value="DUF6907"/>
    <property type="match status" value="1"/>
</dbReference>
<comment type="caution">
    <text evidence="1">The sequence shown here is derived from an EMBL/GenBank/DDBJ whole genome shotgun (WGS) entry which is preliminary data.</text>
</comment>
<dbReference type="InterPro" id="IPR054202">
    <property type="entry name" value="DUF6907"/>
</dbReference>
<evidence type="ECO:0000313" key="2">
    <source>
        <dbReference type="Proteomes" id="UP000315842"/>
    </source>
</evidence>
<reference evidence="1 2" key="1">
    <citation type="submission" date="2019-06" db="EMBL/GenBank/DDBJ databases">
        <title>Whole genome shotgun sequence of Cellulomonas uda NBRC 3747.</title>
        <authorList>
            <person name="Hosoyama A."/>
            <person name="Uohara A."/>
            <person name="Ohji S."/>
            <person name="Ichikawa N."/>
        </authorList>
    </citation>
    <scope>NUCLEOTIDE SEQUENCE [LARGE SCALE GENOMIC DNA]</scope>
    <source>
        <strain evidence="1 2">NBRC 3747</strain>
    </source>
</reference>
<dbReference type="EMBL" id="BJLP01000028">
    <property type="protein sequence ID" value="GEA81393.1"/>
    <property type="molecule type" value="Genomic_DNA"/>
</dbReference>
<sequence length="135" mass="14664">MQPAEDVVSTPTKEFDMQSIAQGTDTVHHEKWCKVEHCDVLDGDVIHHSPASELNYQQAFGEMSLTGYAISDGTMPSHKDARITLALEHRECEESISVDLSPVDALCLASELVAHAVALMPGGFLSVESGTRWVA</sequence>
<dbReference type="Proteomes" id="UP000315842">
    <property type="component" value="Unassembled WGS sequence"/>
</dbReference>
<protein>
    <submittedName>
        <fullName evidence="1">Uncharacterized protein</fullName>
    </submittedName>
</protein>
<dbReference type="AlphaFoldDB" id="A0A4Y3KBK6"/>
<evidence type="ECO:0000313" key="1">
    <source>
        <dbReference type="EMBL" id="GEA81393.1"/>
    </source>
</evidence>
<organism evidence="1 2">
    <name type="scientific">Cellulomonas uda</name>
    <dbReference type="NCBI Taxonomy" id="1714"/>
    <lineage>
        <taxon>Bacteria</taxon>
        <taxon>Bacillati</taxon>
        <taxon>Actinomycetota</taxon>
        <taxon>Actinomycetes</taxon>
        <taxon>Micrococcales</taxon>
        <taxon>Cellulomonadaceae</taxon>
        <taxon>Cellulomonas</taxon>
    </lineage>
</organism>
<accession>A0A4Y3KBK6</accession>